<accession>A0ABV6JPX3</accession>
<dbReference type="PIRSF" id="PIRSF038991">
    <property type="entry name" value="Protein_AbrB"/>
    <property type="match status" value="1"/>
</dbReference>
<dbReference type="NCBIfam" id="TIGR03082">
    <property type="entry name" value="Gneg_AbrB_dup"/>
    <property type="match status" value="2"/>
</dbReference>
<dbReference type="PANTHER" id="PTHR38457">
    <property type="entry name" value="REGULATOR ABRB-RELATED"/>
    <property type="match status" value="1"/>
</dbReference>
<feature type="transmembrane region" description="Helical" evidence="2">
    <location>
        <begin position="357"/>
        <end position="377"/>
    </location>
</feature>
<keyword evidence="2" id="KW-1133">Transmembrane helix</keyword>
<sequence length="392" mass="40786">MSETPGATKPAEAATAETNPADALHPASLPKTSRGWMARQPAPLQWGLLLLGSAALGGLLFRAGLPAALLLGPMVVGIVAGVNGATVRVPKLPYAAGQGIIGCLIASSITAGILHTFLGAWPVFLGVVLSTLVASSVLGWLMSRWQVLPGTTAVWGSSPGAATAMMLMAEAFGADARLVAFMQYLRVVFVALAASILARLWVDTSGAHAEAVHWFPPILPVPFAETLALAFGGAWLGQRLRLPAGSLLLPMVLGAALHIAGLIRFELPEWLLAMSYAVLGWRIGLGFTRAVLVHASRALPRIVLSILVLIGFCGALAWGLHHWMGIDPLTAYLATSPGGIDSVAIIAATSGNVDLPFVMALQTVRLFIVMAAGPSLARMIARHGRRDVPAAG</sequence>
<keyword evidence="2" id="KW-0472">Membrane</keyword>
<dbReference type="PANTHER" id="PTHR38457:SF1">
    <property type="entry name" value="REGULATOR ABRB-RELATED"/>
    <property type="match status" value="1"/>
</dbReference>
<evidence type="ECO:0000256" key="2">
    <source>
        <dbReference type="SAM" id="Phobius"/>
    </source>
</evidence>
<feature type="transmembrane region" description="Helical" evidence="2">
    <location>
        <begin position="184"/>
        <end position="202"/>
    </location>
</feature>
<evidence type="ECO:0000256" key="1">
    <source>
        <dbReference type="SAM" id="MobiDB-lite"/>
    </source>
</evidence>
<feature type="compositionally biased region" description="Low complexity" evidence="1">
    <location>
        <begin position="1"/>
        <end position="23"/>
    </location>
</feature>
<dbReference type="Proteomes" id="UP001589865">
    <property type="component" value="Unassembled WGS sequence"/>
</dbReference>
<feature type="transmembrane region" description="Helical" evidence="2">
    <location>
        <begin position="271"/>
        <end position="292"/>
    </location>
</feature>
<dbReference type="InterPro" id="IPR017516">
    <property type="entry name" value="AbrB_dup"/>
</dbReference>
<dbReference type="EMBL" id="JBHLUN010000005">
    <property type="protein sequence ID" value="MFC0407778.1"/>
    <property type="molecule type" value="Genomic_DNA"/>
</dbReference>
<dbReference type="RefSeq" id="WP_377043506.1">
    <property type="nucleotide sequence ID" value="NZ_JBHLUN010000005.1"/>
</dbReference>
<name>A0ABV6JPX3_9PROT</name>
<feature type="transmembrane region" description="Helical" evidence="2">
    <location>
        <begin position="247"/>
        <end position="265"/>
    </location>
</feature>
<feature type="transmembrane region" description="Helical" evidence="2">
    <location>
        <begin position="68"/>
        <end position="86"/>
    </location>
</feature>
<keyword evidence="2" id="KW-0812">Transmembrane</keyword>
<feature type="transmembrane region" description="Helical" evidence="2">
    <location>
        <begin position="92"/>
        <end position="114"/>
    </location>
</feature>
<comment type="caution">
    <text evidence="3">The sequence shown here is derived from an EMBL/GenBank/DDBJ whole genome shotgun (WGS) entry which is preliminary data.</text>
</comment>
<keyword evidence="4" id="KW-1185">Reference proteome</keyword>
<reference evidence="3 4" key="1">
    <citation type="submission" date="2024-09" db="EMBL/GenBank/DDBJ databases">
        <authorList>
            <person name="Sun Q."/>
            <person name="Mori K."/>
        </authorList>
    </citation>
    <scope>NUCLEOTIDE SEQUENCE [LARGE SCALE GENOMIC DNA]</scope>
    <source>
        <strain evidence="3 4">TBRC 5777</strain>
    </source>
</reference>
<proteinExistence type="predicted"/>
<organism evidence="3 4">
    <name type="scientific">Roseomonas elaeocarpi</name>
    <dbReference type="NCBI Taxonomy" id="907779"/>
    <lineage>
        <taxon>Bacteria</taxon>
        <taxon>Pseudomonadati</taxon>
        <taxon>Pseudomonadota</taxon>
        <taxon>Alphaproteobacteria</taxon>
        <taxon>Acetobacterales</taxon>
        <taxon>Roseomonadaceae</taxon>
        <taxon>Roseomonas</taxon>
    </lineage>
</organism>
<dbReference type="Pfam" id="PF05145">
    <property type="entry name" value="AbrB"/>
    <property type="match status" value="1"/>
</dbReference>
<feature type="transmembrane region" description="Helical" evidence="2">
    <location>
        <begin position="214"/>
        <end position="235"/>
    </location>
</feature>
<feature type="transmembrane region" description="Helical" evidence="2">
    <location>
        <begin position="299"/>
        <end position="320"/>
    </location>
</feature>
<evidence type="ECO:0000313" key="3">
    <source>
        <dbReference type="EMBL" id="MFC0407778.1"/>
    </source>
</evidence>
<feature type="region of interest" description="Disordered" evidence="1">
    <location>
        <begin position="1"/>
        <end position="25"/>
    </location>
</feature>
<evidence type="ECO:0000313" key="4">
    <source>
        <dbReference type="Proteomes" id="UP001589865"/>
    </source>
</evidence>
<gene>
    <name evidence="3" type="ORF">ACFFGY_05925</name>
</gene>
<feature type="transmembrane region" description="Helical" evidence="2">
    <location>
        <begin position="121"/>
        <end position="141"/>
    </location>
</feature>
<protein>
    <submittedName>
        <fullName evidence="3">AbrB family transcriptional regulator</fullName>
    </submittedName>
</protein>
<dbReference type="InterPro" id="IPR007820">
    <property type="entry name" value="AbrB_fam"/>
</dbReference>
<feature type="transmembrane region" description="Helical" evidence="2">
    <location>
        <begin position="153"/>
        <end position="172"/>
    </location>
</feature>